<evidence type="ECO:0000259" key="1">
    <source>
        <dbReference type="Pfam" id="PF07475"/>
    </source>
</evidence>
<dbReference type="EC" id="2.7.4.-" evidence="2"/>
<dbReference type="InterPro" id="IPR027417">
    <property type="entry name" value="P-loop_NTPase"/>
</dbReference>
<dbReference type="Gene3D" id="3.40.50.300">
    <property type="entry name" value="P-loop containing nucleotide triphosphate hydrolases"/>
    <property type="match status" value="1"/>
</dbReference>
<proteinExistence type="predicted"/>
<dbReference type="OrthoDB" id="8326226at2"/>
<keyword evidence="3" id="KW-1185">Reference proteome</keyword>
<name>A0A0J9EFV5_9RHOB</name>
<dbReference type="CDD" id="cd01918">
    <property type="entry name" value="HprK_C"/>
    <property type="match status" value="1"/>
</dbReference>
<dbReference type="InterPro" id="IPR011104">
    <property type="entry name" value="Hpr_kin/Pase_C"/>
</dbReference>
<dbReference type="STRING" id="1675527.AIOL_000736"/>
<organism evidence="2 3">
    <name type="scientific">Candidatus Rhodobacter oscarellae</name>
    <dbReference type="NCBI Taxonomy" id="1675527"/>
    <lineage>
        <taxon>Bacteria</taxon>
        <taxon>Pseudomonadati</taxon>
        <taxon>Pseudomonadota</taxon>
        <taxon>Alphaproteobacteria</taxon>
        <taxon>Rhodobacterales</taxon>
        <taxon>Rhodobacter group</taxon>
        <taxon>Rhodobacter</taxon>
    </lineage>
</organism>
<accession>A0A0J9EFV5</accession>
<protein>
    <submittedName>
        <fullName evidence="2">HPr kinase/phosphorylase</fullName>
        <ecNumber evidence="2">2.7.1.-</ecNumber>
        <ecNumber evidence="2">2.7.4.-</ecNumber>
    </submittedName>
</protein>
<dbReference type="GO" id="GO:0006109">
    <property type="term" value="P:regulation of carbohydrate metabolic process"/>
    <property type="evidence" value="ECO:0007669"/>
    <property type="project" value="InterPro"/>
</dbReference>
<gene>
    <name evidence="2" type="ORF">AIOL_000736</name>
</gene>
<dbReference type="EC" id="2.7.1.-" evidence="2"/>
<sequence length="137" mass="13890">MRLHASCVAVQGKAALLTGASGSGKSALALQLMALGARLVADDQTDIAAADGRLLARAPASIRGLIEMRGLGLLNADAVDDVPVAVVVDMAALSTARLPADQTIELCGCALPLLHKVESAAFAAGLMQYLKGGKADR</sequence>
<dbReference type="Proteomes" id="UP000037178">
    <property type="component" value="Unassembled WGS sequence"/>
</dbReference>
<dbReference type="EMBL" id="LFTY01000001">
    <property type="protein sequence ID" value="KMW60574.1"/>
    <property type="molecule type" value="Genomic_DNA"/>
</dbReference>
<dbReference type="GO" id="GO:0005524">
    <property type="term" value="F:ATP binding"/>
    <property type="evidence" value="ECO:0007669"/>
    <property type="project" value="InterPro"/>
</dbReference>
<dbReference type="GO" id="GO:0000155">
    <property type="term" value="F:phosphorelay sensor kinase activity"/>
    <property type="evidence" value="ECO:0007669"/>
    <property type="project" value="InterPro"/>
</dbReference>
<evidence type="ECO:0000313" key="3">
    <source>
        <dbReference type="Proteomes" id="UP000037178"/>
    </source>
</evidence>
<dbReference type="SUPFAM" id="SSF53795">
    <property type="entry name" value="PEP carboxykinase-like"/>
    <property type="match status" value="1"/>
</dbReference>
<feature type="domain" description="HPr kinase/phosphorylase C-terminal" evidence="1">
    <location>
        <begin position="2"/>
        <end position="77"/>
    </location>
</feature>
<keyword evidence="2" id="KW-0808">Transferase</keyword>
<dbReference type="PATRIC" id="fig|1675527.3.peg.792"/>
<dbReference type="AlphaFoldDB" id="A0A0J9EFV5"/>
<comment type="caution">
    <text evidence="2">The sequence shown here is derived from an EMBL/GenBank/DDBJ whole genome shotgun (WGS) entry which is preliminary data.</text>
</comment>
<reference evidence="2 3" key="1">
    <citation type="submission" date="2015-06" db="EMBL/GenBank/DDBJ databases">
        <title>Draft genome sequence of an Alphaproteobacteria species associated to the Mediterranean sponge Oscarella lobularis.</title>
        <authorList>
            <person name="Jourda C."/>
            <person name="Santini S."/>
            <person name="Claverie J.-M."/>
        </authorList>
    </citation>
    <scope>NUCLEOTIDE SEQUENCE [LARGE SCALE GENOMIC DNA]</scope>
    <source>
        <strain evidence="2">IGS</strain>
    </source>
</reference>
<evidence type="ECO:0000313" key="2">
    <source>
        <dbReference type="EMBL" id="KMW60574.1"/>
    </source>
</evidence>
<dbReference type="RefSeq" id="WP_049641638.1">
    <property type="nucleotide sequence ID" value="NZ_LFTY01000001.1"/>
</dbReference>
<keyword evidence="2" id="KW-0418">Kinase</keyword>
<dbReference type="Pfam" id="PF07475">
    <property type="entry name" value="Hpr_kinase_C"/>
    <property type="match status" value="1"/>
</dbReference>